<evidence type="ECO:0000259" key="6">
    <source>
        <dbReference type="PROSITE" id="PS50888"/>
    </source>
</evidence>
<dbReference type="GO" id="GO:0000978">
    <property type="term" value="F:RNA polymerase II cis-regulatory region sequence-specific DNA binding"/>
    <property type="evidence" value="ECO:0007669"/>
    <property type="project" value="TreeGrafter"/>
</dbReference>
<dbReference type="GO" id="GO:0046983">
    <property type="term" value="F:protein dimerization activity"/>
    <property type="evidence" value="ECO:0007669"/>
    <property type="project" value="InterPro"/>
</dbReference>
<dbReference type="InParanoid" id="A0A3N4LZS7"/>
<dbReference type="CDD" id="cd11387">
    <property type="entry name" value="bHLHzip_USF_MITF"/>
    <property type="match status" value="1"/>
</dbReference>
<dbReference type="GO" id="GO:0000981">
    <property type="term" value="F:DNA-binding transcription factor activity, RNA polymerase II-specific"/>
    <property type="evidence" value="ECO:0007669"/>
    <property type="project" value="TreeGrafter"/>
</dbReference>
<keyword evidence="8" id="KW-1185">Reference proteome</keyword>
<keyword evidence="3" id="KW-0804">Transcription</keyword>
<evidence type="ECO:0000313" key="7">
    <source>
        <dbReference type="EMBL" id="RPB28413.1"/>
    </source>
</evidence>
<evidence type="ECO:0000256" key="1">
    <source>
        <dbReference type="ARBA" id="ARBA00004123"/>
    </source>
</evidence>
<dbReference type="STRING" id="1051890.A0A3N4LZS7"/>
<feature type="compositionally biased region" description="Low complexity" evidence="5">
    <location>
        <begin position="558"/>
        <end position="573"/>
    </location>
</feature>
<dbReference type="Pfam" id="PF00010">
    <property type="entry name" value="HLH"/>
    <property type="match status" value="1"/>
</dbReference>
<feature type="compositionally biased region" description="Polar residues" evidence="5">
    <location>
        <begin position="574"/>
        <end position="586"/>
    </location>
</feature>
<feature type="region of interest" description="Disordered" evidence="5">
    <location>
        <begin position="429"/>
        <end position="448"/>
    </location>
</feature>
<dbReference type="GO" id="GO:0005634">
    <property type="term" value="C:nucleus"/>
    <property type="evidence" value="ECO:0007669"/>
    <property type="project" value="UniProtKB-SubCell"/>
</dbReference>
<feature type="region of interest" description="Disordered" evidence="5">
    <location>
        <begin position="222"/>
        <end position="320"/>
    </location>
</feature>
<dbReference type="SMART" id="SM00353">
    <property type="entry name" value="HLH"/>
    <property type="match status" value="1"/>
</dbReference>
<keyword evidence="4" id="KW-0539">Nucleus</keyword>
<dbReference type="InterPro" id="IPR051732">
    <property type="entry name" value="USF"/>
</dbReference>
<keyword evidence="2" id="KW-0805">Transcription regulation</keyword>
<evidence type="ECO:0000313" key="8">
    <source>
        <dbReference type="Proteomes" id="UP000267821"/>
    </source>
</evidence>
<dbReference type="Gene3D" id="4.10.280.10">
    <property type="entry name" value="Helix-loop-helix DNA-binding domain"/>
    <property type="match status" value="1"/>
</dbReference>
<accession>A0A3N4LZS7</accession>
<sequence length="604" mass="65431">MPTVVAFNTISSYKKGSGLDLRVDTSQNNMQNYNGNSLNGVVNIPTSPVPYIKNEPLGTPPDHSRRFSQHSFPDAYTMSGNSAYHHQSSHYGQNYESIDPSALTMSPISNDPHGSMPRNIPIPQNGGFGQSYGPNFNGTQNLGYLTTEELISLEISKNDGIDGFSNGDDQLGGYDMHLVSNHNATLESGTLDSGYHGPGDSPFARPYQNHQFRHMQSFNGATIETPSSYNSQMSRNPIDTNGNHKSPHSKSPNTPKTPGLTGLSLNGTDTSSMPIQNHHMGIHRHHKSLPGGQWDGTPGSQLSYMDSPLSSPGAGSAGHTGISEMMKVKHASLPTKVENPGAPAFQTQEAKRRRRRESHNLVERRRRDNINERIQELSHLVPQHRLEDEKVRKHLQNNLPLSPTIAATGASPPRATSMLAGGVGRRASGVTGAGLPGDEKDKGPNKGDILNGAVTWTRDLMWCLHEKYKQEEKLREWAAQNGLQFPIEATEEERRMKSELMASIEKNTSATRKFSYTRGPGSGLRVPGYTDIAGSAITVGTSGLTSPSVSPVYASVPGARNTSSSGSAATSLSRVQSQGGQPQFWSNGDGMTFKEEESFGMDLS</sequence>
<dbReference type="PANTHER" id="PTHR46117:SF3">
    <property type="entry name" value="FI24210P1"/>
    <property type="match status" value="1"/>
</dbReference>
<evidence type="ECO:0000256" key="5">
    <source>
        <dbReference type="SAM" id="MobiDB-lite"/>
    </source>
</evidence>
<dbReference type="OrthoDB" id="690068at2759"/>
<proteinExistence type="predicted"/>
<evidence type="ECO:0000256" key="4">
    <source>
        <dbReference type="ARBA" id="ARBA00023242"/>
    </source>
</evidence>
<protein>
    <recommendedName>
        <fullName evidence="6">BHLH domain-containing protein</fullName>
    </recommendedName>
</protein>
<dbReference type="PROSITE" id="PS50888">
    <property type="entry name" value="BHLH"/>
    <property type="match status" value="1"/>
</dbReference>
<feature type="compositionally biased region" description="Polar residues" evidence="5">
    <location>
        <begin position="263"/>
        <end position="275"/>
    </location>
</feature>
<comment type="subcellular location">
    <subcellularLocation>
        <location evidence="1">Nucleus</location>
    </subcellularLocation>
</comment>
<dbReference type="AlphaFoldDB" id="A0A3N4LZS7"/>
<dbReference type="PANTHER" id="PTHR46117">
    <property type="entry name" value="FI24210P1"/>
    <property type="match status" value="1"/>
</dbReference>
<reference evidence="7 8" key="1">
    <citation type="journal article" date="2018" name="Nat. Ecol. Evol.">
        <title>Pezizomycetes genomes reveal the molecular basis of ectomycorrhizal truffle lifestyle.</title>
        <authorList>
            <person name="Murat C."/>
            <person name="Payen T."/>
            <person name="Noel B."/>
            <person name="Kuo A."/>
            <person name="Morin E."/>
            <person name="Chen J."/>
            <person name="Kohler A."/>
            <person name="Krizsan K."/>
            <person name="Balestrini R."/>
            <person name="Da Silva C."/>
            <person name="Montanini B."/>
            <person name="Hainaut M."/>
            <person name="Levati E."/>
            <person name="Barry K.W."/>
            <person name="Belfiori B."/>
            <person name="Cichocki N."/>
            <person name="Clum A."/>
            <person name="Dockter R.B."/>
            <person name="Fauchery L."/>
            <person name="Guy J."/>
            <person name="Iotti M."/>
            <person name="Le Tacon F."/>
            <person name="Lindquist E.A."/>
            <person name="Lipzen A."/>
            <person name="Malagnac F."/>
            <person name="Mello A."/>
            <person name="Molinier V."/>
            <person name="Miyauchi S."/>
            <person name="Poulain J."/>
            <person name="Riccioni C."/>
            <person name="Rubini A."/>
            <person name="Sitrit Y."/>
            <person name="Splivallo R."/>
            <person name="Traeger S."/>
            <person name="Wang M."/>
            <person name="Zifcakova L."/>
            <person name="Wipf D."/>
            <person name="Zambonelli A."/>
            <person name="Paolocci F."/>
            <person name="Nowrousian M."/>
            <person name="Ottonello S."/>
            <person name="Baldrian P."/>
            <person name="Spatafora J.W."/>
            <person name="Henrissat B."/>
            <person name="Nagy L.G."/>
            <person name="Aury J.M."/>
            <person name="Wincker P."/>
            <person name="Grigoriev I.V."/>
            <person name="Bonfante P."/>
            <person name="Martin F.M."/>
        </authorList>
    </citation>
    <scope>NUCLEOTIDE SEQUENCE [LARGE SCALE GENOMIC DNA]</scope>
    <source>
        <strain evidence="7 8">ATCC MYA-4762</strain>
    </source>
</reference>
<organism evidence="7 8">
    <name type="scientific">Terfezia boudieri ATCC MYA-4762</name>
    <dbReference type="NCBI Taxonomy" id="1051890"/>
    <lineage>
        <taxon>Eukaryota</taxon>
        <taxon>Fungi</taxon>
        <taxon>Dikarya</taxon>
        <taxon>Ascomycota</taxon>
        <taxon>Pezizomycotina</taxon>
        <taxon>Pezizomycetes</taxon>
        <taxon>Pezizales</taxon>
        <taxon>Pezizaceae</taxon>
        <taxon>Terfezia</taxon>
    </lineage>
</organism>
<dbReference type="EMBL" id="ML121529">
    <property type="protein sequence ID" value="RPB28413.1"/>
    <property type="molecule type" value="Genomic_DNA"/>
</dbReference>
<dbReference type="InterPro" id="IPR011598">
    <property type="entry name" value="bHLH_dom"/>
</dbReference>
<evidence type="ECO:0000256" key="2">
    <source>
        <dbReference type="ARBA" id="ARBA00023015"/>
    </source>
</evidence>
<evidence type="ECO:0000256" key="3">
    <source>
        <dbReference type="ARBA" id="ARBA00023163"/>
    </source>
</evidence>
<name>A0A3N4LZS7_9PEZI</name>
<feature type="region of interest" description="Disordered" evidence="5">
    <location>
        <begin position="558"/>
        <end position="604"/>
    </location>
</feature>
<gene>
    <name evidence="7" type="ORF">L211DRAFT_887158</name>
</gene>
<feature type="domain" description="BHLH" evidence="6">
    <location>
        <begin position="354"/>
        <end position="460"/>
    </location>
</feature>
<feature type="compositionally biased region" description="Polar residues" evidence="5">
    <location>
        <begin position="222"/>
        <end position="256"/>
    </location>
</feature>
<feature type="region of interest" description="Disordered" evidence="5">
    <location>
        <begin position="335"/>
        <end position="366"/>
    </location>
</feature>
<dbReference type="Proteomes" id="UP000267821">
    <property type="component" value="Unassembled WGS sequence"/>
</dbReference>
<dbReference type="SUPFAM" id="SSF47459">
    <property type="entry name" value="HLH, helix-loop-helix DNA-binding domain"/>
    <property type="match status" value="1"/>
</dbReference>
<dbReference type="InterPro" id="IPR036638">
    <property type="entry name" value="HLH_DNA-bd_sf"/>
</dbReference>